<proteinExistence type="inferred from homology"/>
<sequence length="206" mass="22257">MVPKGMTSGTVEVCALQPMNYWKNAAQQGMPFTLNPRFLYRGLGPNCVNMGSCTMLQFIFGGKIKNMITGGVPRPLSIPEEMGAGLSAGMLSALAGSPLELIMIQQQKKGLNILATTWSLLGPDIARGFTGSAVREGLWTVGYLSIPPIVRKFMRAKAPKIFDSDDKARIPAAISGAVFACYLTHPFDTIKTCMQGDIERKTYGGF</sequence>
<keyword evidence="8" id="KW-0472">Membrane</keyword>
<keyword evidence="6" id="KW-1133">Transmembrane helix</keyword>
<accession>A0A7S2XBM9</accession>
<evidence type="ECO:0000256" key="5">
    <source>
        <dbReference type="ARBA" id="ARBA00022737"/>
    </source>
</evidence>
<dbReference type="InterPro" id="IPR023395">
    <property type="entry name" value="MCP_dom_sf"/>
</dbReference>
<reference evidence="9" key="1">
    <citation type="submission" date="2021-01" db="EMBL/GenBank/DDBJ databases">
        <authorList>
            <person name="Corre E."/>
            <person name="Pelletier E."/>
            <person name="Niang G."/>
            <person name="Scheremetjew M."/>
            <person name="Finn R."/>
            <person name="Kale V."/>
            <person name="Holt S."/>
            <person name="Cochrane G."/>
            <person name="Meng A."/>
            <person name="Brown T."/>
            <person name="Cohen L."/>
        </authorList>
    </citation>
    <scope>NUCLEOTIDE SEQUENCE</scope>
    <source>
        <strain evidence="9">CCMP622</strain>
    </source>
</reference>
<evidence type="ECO:0000256" key="1">
    <source>
        <dbReference type="ARBA" id="ARBA00004225"/>
    </source>
</evidence>
<evidence type="ECO:0000313" key="9">
    <source>
        <dbReference type="EMBL" id="CAD9764554.1"/>
    </source>
</evidence>
<evidence type="ECO:0000256" key="3">
    <source>
        <dbReference type="ARBA" id="ARBA00022448"/>
    </source>
</evidence>
<protein>
    <submittedName>
        <fullName evidence="9">Uncharacterized protein</fullName>
    </submittedName>
</protein>
<dbReference type="Gene3D" id="1.50.40.10">
    <property type="entry name" value="Mitochondrial carrier domain"/>
    <property type="match status" value="1"/>
</dbReference>
<keyword evidence="3" id="KW-0813">Transport</keyword>
<evidence type="ECO:0000256" key="7">
    <source>
        <dbReference type="ARBA" id="ARBA00023128"/>
    </source>
</evidence>
<dbReference type="InterPro" id="IPR049563">
    <property type="entry name" value="TXTP-like"/>
</dbReference>
<comment type="similarity">
    <text evidence="2">Belongs to the mitochondrial carrier (TC 2.A.29) family.</text>
</comment>
<dbReference type="EMBL" id="HBHP01016486">
    <property type="protein sequence ID" value="CAD9764554.1"/>
    <property type="molecule type" value="Transcribed_RNA"/>
</dbReference>
<name>A0A7S2XBM9_9EUKA</name>
<evidence type="ECO:0000256" key="8">
    <source>
        <dbReference type="ARBA" id="ARBA00023136"/>
    </source>
</evidence>
<keyword evidence="5" id="KW-0677">Repeat</keyword>
<evidence type="ECO:0000256" key="4">
    <source>
        <dbReference type="ARBA" id="ARBA00022692"/>
    </source>
</evidence>
<keyword evidence="4" id="KW-0812">Transmembrane</keyword>
<organism evidence="9">
    <name type="scientific">Lotharella oceanica</name>
    <dbReference type="NCBI Taxonomy" id="641309"/>
    <lineage>
        <taxon>Eukaryota</taxon>
        <taxon>Sar</taxon>
        <taxon>Rhizaria</taxon>
        <taxon>Cercozoa</taxon>
        <taxon>Chlorarachniophyceae</taxon>
        <taxon>Lotharella</taxon>
    </lineage>
</organism>
<dbReference type="GO" id="GO:0006843">
    <property type="term" value="P:mitochondrial citrate transmembrane transport"/>
    <property type="evidence" value="ECO:0007669"/>
    <property type="project" value="TreeGrafter"/>
</dbReference>
<evidence type="ECO:0000313" key="10">
    <source>
        <dbReference type="EMBL" id="CAD9764555.1"/>
    </source>
</evidence>
<dbReference type="PANTHER" id="PTHR45788">
    <property type="entry name" value="SUCCINATE/FUMARATE MITOCHONDRIAL TRANSPORTER-RELATED"/>
    <property type="match status" value="1"/>
</dbReference>
<dbReference type="PANTHER" id="PTHR45788:SF4">
    <property type="entry name" value="TRICARBOXYLATE TRANSPORT PROTEIN, MITOCHONDRIAL"/>
    <property type="match status" value="1"/>
</dbReference>
<dbReference type="GO" id="GO:0071913">
    <property type="term" value="F:citrate secondary active transmembrane transporter activity"/>
    <property type="evidence" value="ECO:0007669"/>
    <property type="project" value="TreeGrafter"/>
</dbReference>
<dbReference type="AlphaFoldDB" id="A0A7S2XBM9"/>
<dbReference type="SUPFAM" id="SSF103506">
    <property type="entry name" value="Mitochondrial carrier"/>
    <property type="match status" value="1"/>
</dbReference>
<dbReference type="GO" id="GO:0031966">
    <property type="term" value="C:mitochondrial membrane"/>
    <property type="evidence" value="ECO:0007669"/>
    <property type="project" value="UniProtKB-SubCell"/>
</dbReference>
<evidence type="ECO:0000256" key="6">
    <source>
        <dbReference type="ARBA" id="ARBA00022989"/>
    </source>
</evidence>
<gene>
    <name evidence="9" type="ORF">LSP00402_LOCUS10217</name>
    <name evidence="10" type="ORF">LSP00402_LOCUS10218</name>
</gene>
<keyword evidence="7" id="KW-0496">Mitochondrion</keyword>
<comment type="subcellular location">
    <subcellularLocation>
        <location evidence="1">Mitochondrion membrane</location>
        <topology evidence="1">Multi-pass membrane protein</topology>
    </subcellularLocation>
</comment>
<evidence type="ECO:0000256" key="2">
    <source>
        <dbReference type="ARBA" id="ARBA00006375"/>
    </source>
</evidence>
<dbReference type="EMBL" id="HBHP01016487">
    <property type="protein sequence ID" value="CAD9764555.1"/>
    <property type="molecule type" value="Transcribed_RNA"/>
</dbReference>